<evidence type="ECO:0000313" key="1">
    <source>
        <dbReference type="EMBL" id="KAK8575771.1"/>
    </source>
</evidence>
<dbReference type="Proteomes" id="UP001472677">
    <property type="component" value="Unassembled WGS sequence"/>
</dbReference>
<dbReference type="InterPro" id="IPR016024">
    <property type="entry name" value="ARM-type_fold"/>
</dbReference>
<proteinExistence type="predicted"/>
<dbReference type="PANTHER" id="PTHR12984">
    <property type="entry name" value="SCY1-RELATED S/T PROTEIN KINASE-LIKE"/>
    <property type="match status" value="1"/>
</dbReference>
<comment type="caution">
    <text evidence="1">The sequence shown here is derived from an EMBL/GenBank/DDBJ whole genome shotgun (WGS) entry which is preliminary data.</text>
</comment>
<organism evidence="1 2">
    <name type="scientific">Hibiscus sabdariffa</name>
    <name type="common">roselle</name>
    <dbReference type="NCBI Taxonomy" id="183260"/>
    <lineage>
        <taxon>Eukaryota</taxon>
        <taxon>Viridiplantae</taxon>
        <taxon>Streptophyta</taxon>
        <taxon>Embryophyta</taxon>
        <taxon>Tracheophyta</taxon>
        <taxon>Spermatophyta</taxon>
        <taxon>Magnoliopsida</taxon>
        <taxon>eudicotyledons</taxon>
        <taxon>Gunneridae</taxon>
        <taxon>Pentapetalae</taxon>
        <taxon>rosids</taxon>
        <taxon>malvids</taxon>
        <taxon>Malvales</taxon>
        <taxon>Malvaceae</taxon>
        <taxon>Malvoideae</taxon>
        <taxon>Hibiscus</taxon>
    </lineage>
</organism>
<dbReference type="EMBL" id="JBBPBM010000007">
    <property type="protein sequence ID" value="KAK8575771.1"/>
    <property type="molecule type" value="Genomic_DNA"/>
</dbReference>
<sequence>MVETRSQSVTSAATNISTTEAPLSLTELNREVTQIQTTVARLEASFDERFQLMQEKLMANLQRVLEIGLGKKIAAGLGSENPASGVLGVPSGLPIAVNNVPLAPLNAPAISSPTVALNDDVLLISNANNPIQPVNFSYKLFCPKFDVTFKKVYARCLIYEIFSGMKLGETEELRDTSIPKPLLSDYQRLLSSLPSRRLNTSKLIDNSEIFQNKLVDTVHFMEILSLKDSVERDTFFRKLPTLAEQLRCQIVLNKIFPLLTSALEYGSAAAPALNALLKTGSRLSVEEFYLKVLPTIVKLFASNDRAIRVALLQHIVQYGEPLSAQVVDDQVYPHVATGFSGTSAFLRELTLKSLLLLAPKLSQRNLSGSLLKYLSKLKSLQLEQILPYCWETLQATSICWRCYFSQIVFR</sequence>
<dbReference type="SUPFAM" id="SSF48371">
    <property type="entry name" value="ARM repeat"/>
    <property type="match status" value="1"/>
</dbReference>
<dbReference type="InterPro" id="IPR011989">
    <property type="entry name" value="ARM-like"/>
</dbReference>
<dbReference type="InterPro" id="IPR051177">
    <property type="entry name" value="CIK-Related_Protein"/>
</dbReference>
<keyword evidence="2" id="KW-1185">Reference proteome</keyword>
<dbReference type="Gene3D" id="1.25.10.10">
    <property type="entry name" value="Leucine-rich Repeat Variant"/>
    <property type="match status" value="1"/>
</dbReference>
<gene>
    <name evidence="1" type="ORF">V6N12_063429</name>
</gene>
<reference evidence="1 2" key="1">
    <citation type="journal article" date="2024" name="G3 (Bethesda)">
        <title>Genome assembly of Hibiscus sabdariffa L. provides insights into metabolisms of medicinal natural products.</title>
        <authorList>
            <person name="Kim T."/>
        </authorList>
    </citation>
    <scope>NUCLEOTIDE SEQUENCE [LARGE SCALE GENOMIC DNA]</scope>
    <source>
        <strain evidence="1">TK-2024</strain>
        <tissue evidence="1">Old leaves</tissue>
    </source>
</reference>
<accession>A0ABR2FBR9</accession>
<evidence type="ECO:0000313" key="2">
    <source>
        <dbReference type="Proteomes" id="UP001472677"/>
    </source>
</evidence>
<protein>
    <submittedName>
        <fullName evidence="1">Uncharacterized protein</fullName>
    </submittedName>
</protein>
<name>A0ABR2FBR9_9ROSI</name>
<dbReference type="PANTHER" id="PTHR12984:SF3">
    <property type="entry name" value="N-TERMINAL KINASE-LIKE PROTEIN"/>
    <property type="match status" value="1"/>
</dbReference>